<sequence>MRIISAQSQAETAAAAAEDVARALDVDRRGAPDFVALHFGDAMPAEALRAAARSALGTEALHGGSSCLGVMSRDGLALDTGGGAAALALYDPEGSYGTASRDLGDDATAAARQAAETALAAAGRPGELPDLVWLTTAPGREEQVLAGLRAVFGAETPIVGGSAADADVQGGWRQIGPGTSHADGVVVSVLFPSRPIASVYQSGYGPTGRSGVVTRVAGRRLYEIDGRPAMEVYRDWTGGAVPAAGEAPVSILADATFWPLGRVARHVAGVPFHLLGHPAVAYPDGSMDLFVDLSEGDRLWQMAGSSDSLVGRAGRVAAQAREAAGGAGGALVIYCGGCMLAVRERMEDVRAGVDAALEGAPWIGVFTFGEQGVPPGGQAEHGNLMISCTVFADRV</sequence>
<reference evidence="3 4" key="1">
    <citation type="journal article" date="2017" name="Int. J. Syst. Evol. Microbiol.">
        <title>Rhodosalinus sediminis gen. nov., sp. nov., isolated from marine saltern.</title>
        <authorList>
            <person name="Guo L.Y."/>
            <person name="Ling S.K."/>
            <person name="Li C.M."/>
            <person name="Chen G.J."/>
            <person name="Du Z.J."/>
        </authorList>
    </citation>
    <scope>NUCLEOTIDE SEQUENCE [LARGE SCALE GENOMIC DNA]</scope>
    <source>
        <strain evidence="3 4">WDN1C137</strain>
    </source>
</reference>
<evidence type="ECO:0000313" key="3">
    <source>
        <dbReference type="EMBL" id="REC58719.1"/>
    </source>
</evidence>
<dbReference type="SMART" id="SM00897">
    <property type="entry name" value="FIST"/>
    <property type="match status" value="1"/>
</dbReference>
<dbReference type="AlphaFoldDB" id="A0A3D9BZ07"/>
<dbReference type="Proteomes" id="UP000257131">
    <property type="component" value="Unassembled WGS sequence"/>
</dbReference>
<dbReference type="Pfam" id="PF10442">
    <property type="entry name" value="FIST_C"/>
    <property type="match status" value="1"/>
</dbReference>
<evidence type="ECO:0000259" key="1">
    <source>
        <dbReference type="SMART" id="SM00897"/>
    </source>
</evidence>
<evidence type="ECO:0000259" key="2">
    <source>
        <dbReference type="SMART" id="SM01204"/>
    </source>
</evidence>
<feature type="domain" description="FIST C-domain" evidence="2">
    <location>
        <begin position="229"/>
        <end position="374"/>
    </location>
</feature>
<dbReference type="PANTHER" id="PTHR40252:SF2">
    <property type="entry name" value="BLR0328 PROTEIN"/>
    <property type="match status" value="1"/>
</dbReference>
<protein>
    <recommendedName>
        <fullName evidence="5">Histidine kinase</fullName>
    </recommendedName>
</protein>
<organism evidence="3 4">
    <name type="scientific">Rhodosalinus sediminis</name>
    <dbReference type="NCBI Taxonomy" id="1940533"/>
    <lineage>
        <taxon>Bacteria</taxon>
        <taxon>Pseudomonadati</taxon>
        <taxon>Pseudomonadota</taxon>
        <taxon>Alphaproteobacteria</taxon>
        <taxon>Rhodobacterales</taxon>
        <taxon>Paracoccaceae</taxon>
        <taxon>Rhodosalinus</taxon>
    </lineage>
</organism>
<feature type="domain" description="FIST" evidence="1">
    <location>
        <begin position="31"/>
        <end position="228"/>
    </location>
</feature>
<dbReference type="RefSeq" id="WP_115977761.1">
    <property type="nucleotide sequence ID" value="NZ_QOHR01000001.1"/>
</dbReference>
<comment type="caution">
    <text evidence="3">The sequence shown here is derived from an EMBL/GenBank/DDBJ whole genome shotgun (WGS) entry which is preliminary data.</text>
</comment>
<name>A0A3D9BZ07_9RHOB</name>
<dbReference type="InterPro" id="IPR013702">
    <property type="entry name" value="FIST_domain_N"/>
</dbReference>
<dbReference type="OrthoDB" id="179842at2"/>
<proteinExistence type="predicted"/>
<dbReference type="PANTHER" id="PTHR40252">
    <property type="entry name" value="BLR0328 PROTEIN"/>
    <property type="match status" value="1"/>
</dbReference>
<gene>
    <name evidence="3" type="ORF">DRV84_00340</name>
</gene>
<evidence type="ECO:0000313" key="4">
    <source>
        <dbReference type="Proteomes" id="UP000257131"/>
    </source>
</evidence>
<dbReference type="Pfam" id="PF08495">
    <property type="entry name" value="FIST"/>
    <property type="match status" value="1"/>
</dbReference>
<dbReference type="SMART" id="SM01204">
    <property type="entry name" value="FIST_C"/>
    <property type="match status" value="1"/>
</dbReference>
<accession>A0A3D9BZ07</accession>
<evidence type="ECO:0008006" key="5">
    <source>
        <dbReference type="Google" id="ProtNLM"/>
    </source>
</evidence>
<dbReference type="InterPro" id="IPR019494">
    <property type="entry name" value="FIST_C"/>
</dbReference>
<keyword evidence="4" id="KW-1185">Reference proteome</keyword>
<dbReference type="EMBL" id="QOHR01000001">
    <property type="protein sequence ID" value="REC58719.1"/>
    <property type="molecule type" value="Genomic_DNA"/>
</dbReference>